<evidence type="ECO:0000256" key="2">
    <source>
        <dbReference type="ARBA" id="ARBA00009454"/>
    </source>
</evidence>
<evidence type="ECO:0000256" key="6">
    <source>
        <dbReference type="ARBA" id="ARBA00022927"/>
    </source>
</evidence>
<keyword evidence="6" id="KW-0653">Protein transport</keyword>
<dbReference type="Proteomes" id="UP000276133">
    <property type="component" value="Unassembled WGS sequence"/>
</dbReference>
<keyword evidence="5 12" id="KW-0509">mRNA transport</keyword>
<dbReference type="GO" id="GO:0006607">
    <property type="term" value="P:NLS-bearing protein import into nucleus"/>
    <property type="evidence" value="ECO:0007669"/>
    <property type="project" value="TreeGrafter"/>
</dbReference>
<evidence type="ECO:0000256" key="3">
    <source>
        <dbReference type="ARBA" id="ARBA00016439"/>
    </source>
</evidence>
<dbReference type="PIRSF" id="PIRSF038119">
    <property type="entry name" value="Nucleoporin_NUP53"/>
    <property type="match status" value="1"/>
</dbReference>
<dbReference type="GO" id="GO:0017056">
    <property type="term" value="F:structural constituent of nuclear pore"/>
    <property type="evidence" value="ECO:0007669"/>
    <property type="project" value="InterPro"/>
</dbReference>
<dbReference type="GO" id="GO:0006999">
    <property type="term" value="P:nuclear pore organization"/>
    <property type="evidence" value="ECO:0007669"/>
    <property type="project" value="TreeGrafter"/>
</dbReference>
<comment type="similarity">
    <text evidence="2">Belongs to the Nup35 family.</text>
</comment>
<evidence type="ECO:0000259" key="14">
    <source>
        <dbReference type="PROSITE" id="PS51472"/>
    </source>
</evidence>
<dbReference type="InterPro" id="IPR035979">
    <property type="entry name" value="RBD_domain_sf"/>
</dbReference>
<evidence type="ECO:0000313" key="15">
    <source>
        <dbReference type="EMBL" id="RNA11962.1"/>
    </source>
</evidence>
<dbReference type="GO" id="GO:0003676">
    <property type="term" value="F:nucleic acid binding"/>
    <property type="evidence" value="ECO:0007669"/>
    <property type="project" value="InterPro"/>
</dbReference>
<proteinExistence type="inferred from homology"/>
<evidence type="ECO:0000256" key="13">
    <source>
        <dbReference type="SAM" id="MobiDB-lite"/>
    </source>
</evidence>
<dbReference type="EMBL" id="REGN01005804">
    <property type="protein sequence ID" value="RNA11962.1"/>
    <property type="molecule type" value="Genomic_DNA"/>
</dbReference>
<keyword evidence="8 12" id="KW-0906">Nuclear pore complex</keyword>
<evidence type="ECO:0000256" key="5">
    <source>
        <dbReference type="ARBA" id="ARBA00022816"/>
    </source>
</evidence>
<comment type="caution">
    <text evidence="15">The sequence shown here is derived from an EMBL/GenBank/DDBJ whole genome shotgun (WGS) entry which is preliminary data.</text>
</comment>
<evidence type="ECO:0000256" key="1">
    <source>
        <dbReference type="ARBA" id="ARBA00004567"/>
    </source>
</evidence>
<dbReference type="PANTHER" id="PTHR21527:SF6">
    <property type="entry name" value="NUCLEOPORIN NUP35"/>
    <property type="match status" value="1"/>
</dbReference>
<accession>A0A3M7QL00</accession>
<feature type="compositionally biased region" description="Polar residues" evidence="13">
    <location>
        <begin position="41"/>
        <end position="61"/>
    </location>
</feature>
<dbReference type="STRING" id="10195.A0A3M7QL00"/>
<feature type="region of interest" description="Disordered" evidence="13">
    <location>
        <begin position="324"/>
        <end position="347"/>
    </location>
</feature>
<dbReference type="InterPro" id="IPR012677">
    <property type="entry name" value="Nucleotide-bd_a/b_plait_sf"/>
</dbReference>
<keyword evidence="4 12" id="KW-0813">Transport</keyword>
<evidence type="ECO:0000256" key="9">
    <source>
        <dbReference type="ARBA" id="ARBA00023242"/>
    </source>
</evidence>
<name>A0A3M7QL00_BRAPC</name>
<comment type="subcellular location">
    <subcellularLocation>
        <location evidence="1">Nucleus</location>
        <location evidence="1">Nuclear pore complex</location>
    </subcellularLocation>
</comment>
<gene>
    <name evidence="15" type="ORF">BpHYR1_018316</name>
</gene>
<evidence type="ECO:0000256" key="12">
    <source>
        <dbReference type="PROSITE-ProRule" id="PRU00804"/>
    </source>
</evidence>
<sequence>MMMSSPEPMTLGSPTQSPGQSANVNQFLPQFLMGDQPAGRPSQSMNQSKFWQASNPTSSPPKSHLGAHLFQSQSSLSRSYSLSAYDAKHDRPESTYGSTYNPITPVNDRTLGSTSILGSNLNQTQSTAVPGGPPINRLADMMSKQTFPTANLFNTPNDSRSTSFFQEHKPEMAGAPSSQVNRLSPPSPTQLDPFYTYGEQIKADDKLDDTWITVFGFPQSATSYVLQEFSIYGQIVGHASTQGNWLHIQYQTKLQAQKALSKNGKVLANNIMVGVMKCIDKSVMSGQIVSSAFEQQGEAGDKLSKLRAVPSGAKLDRSQSLRTGIRPLGQFNRSQESQDRVHGSKMPRKNTNVLSKAMEYMFGW</sequence>
<protein>
    <recommendedName>
        <fullName evidence="3">Nucleoporin NUP35</fullName>
    </recommendedName>
    <alternativeName>
        <fullName evidence="11">35 kDa nucleoporin</fullName>
    </alternativeName>
    <alternativeName>
        <fullName evidence="10">Nucleoporin NUP53</fullName>
    </alternativeName>
</protein>
<evidence type="ECO:0000313" key="16">
    <source>
        <dbReference type="Proteomes" id="UP000276133"/>
    </source>
</evidence>
<dbReference type="InterPro" id="IPR017389">
    <property type="entry name" value="Nucleoporin_NUP53"/>
</dbReference>
<dbReference type="AlphaFoldDB" id="A0A3M7QL00"/>
<feature type="compositionally biased region" description="Polar residues" evidence="13">
    <location>
        <begin position="12"/>
        <end position="28"/>
    </location>
</feature>
<organism evidence="15 16">
    <name type="scientific">Brachionus plicatilis</name>
    <name type="common">Marine rotifer</name>
    <name type="synonym">Brachionus muelleri</name>
    <dbReference type="NCBI Taxonomy" id="10195"/>
    <lineage>
        <taxon>Eukaryota</taxon>
        <taxon>Metazoa</taxon>
        <taxon>Spiralia</taxon>
        <taxon>Gnathifera</taxon>
        <taxon>Rotifera</taxon>
        <taxon>Eurotatoria</taxon>
        <taxon>Monogononta</taxon>
        <taxon>Pseudotrocha</taxon>
        <taxon>Ploima</taxon>
        <taxon>Brachionidae</taxon>
        <taxon>Brachionus</taxon>
    </lineage>
</organism>
<dbReference type="FunFam" id="3.30.70.330:FF:000095">
    <property type="entry name" value="Putative Nucleoporin NUP53"/>
    <property type="match status" value="1"/>
</dbReference>
<feature type="region of interest" description="Disordered" evidence="13">
    <location>
        <begin position="1"/>
        <end position="66"/>
    </location>
</feature>
<dbReference type="Pfam" id="PF05172">
    <property type="entry name" value="RRM_Nup35"/>
    <property type="match status" value="1"/>
</dbReference>
<dbReference type="GO" id="GO:0051028">
    <property type="term" value="P:mRNA transport"/>
    <property type="evidence" value="ECO:0007669"/>
    <property type="project" value="UniProtKB-UniRule"/>
</dbReference>
<dbReference type="Gene3D" id="3.30.70.330">
    <property type="match status" value="1"/>
</dbReference>
<dbReference type="GO" id="GO:0005543">
    <property type="term" value="F:phospholipid binding"/>
    <property type="evidence" value="ECO:0007669"/>
    <property type="project" value="TreeGrafter"/>
</dbReference>
<keyword evidence="7" id="KW-0811">Translocation</keyword>
<dbReference type="PANTHER" id="PTHR21527">
    <property type="entry name" value="NUCLEOPORIN NUP35"/>
    <property type="match status" value="1"/>
</dbReference>
<dbReference type="GO" id="GO:0031965">
    <property type="term" value="C:nuclear membrane"/>
    <property type="evidence" value="ECO:0007669"/>
    <property type="project" value="InterPro"/>
</dbReference>
<dbReference type="SUPFAM" id="SSF54928">
    <property type="entry name" value="RNA-binding domain, RBD"/>
    <property type="match status" value="1"/>
</dbReference>
<dbReference type="GO" id="GO:0044613">
    <property type="term" value="C:nuclear pore central transport channel"/>
    <property type="evidence" value="ECO:0007669"/>
    <property type="project" value="TreeGrafter"/>
</dbReference>
<dbReference type="GO" id="GO:0044615">
    <property type="term" value="C:nuclear pore nuclear basket"/>
    <property type="evidence" value="ECO:0007669"/>
    <property type="project" value="TreeGrafter"/>
</dbReference>
<feature type="domain" description="RRM Nup35-type" evidence="14">
    <location>
        <begin position="206"/>
        <end position="285"/>
    </location>
</feature>
<evidence type="ECO:0000256" key="11">
    <source>
        <dbReference type="ARBA" id="ARBA00030250"/>
    </source>
</evidence>
<keyword evidence="16" id="KW-1185">Reference proteome</keyword>
<reference evidence="15 16" key="1">
    <citation type="journal article" date="2018" name="Sci. Rep.">
        <title>Genomic signatures of local adaptation to the degree of environmental predictability in rotifers.</title>
        <authorList>
            <person name="Franch-Gras L."/>
            <person name="Hahn C."/>
            <person name="Garcia-Roger E.M."/>
            <person name="Carmona M.J."/>
            <person name="Serra M."/>
            <person name="Gomez A."/>
        </authorList>
    </citation>
    <scope>NUCLEOTIDE SEQUENCE [LARGE SCALE GENOMIC DNA]</scope>
    <source>
        <strain evidence="15">HYR1</strain>
    </source>
</reference>
<keyword evidence="9 12" id="KW-0539">Nucleus</keyword>
<dbReference type="InterPro" id="IPR007846">
    <property type="entry name" value="RRM_NUP35_dom"/>
</dbReference>
<evidence type="ECO:0000256" key="10">
    <source>
        <dbReference type="ARBA" id="ARBA00029997"/>
    </source>
</evidence>
<evidence type="ECO:0000256" key="4">
    <source>
        <dbReference type="ARBA" id="ARBA00022448"/>
    </source>
</evidence>
<evidence type="ECO:0000256" key="8">
    <source>
        <dbReference type="ARBA" id="ARBA00023132"/>
    </source>
</evidence>
<dbReference type="OrthoDB" id="3365060at2759"/>
<evidence type="ECO:0000256" key="7">
    <source>
        <dbReference type="ARBA" id="ARBA00023010"/>
    </source>
</evidence>
<dbReference type="PROSITE" id="PS51472">
    <property type="entry name" value="RRM_NUP35"/>
    <property type="match status" value="1"/>
</dbReference>